<dbReference type="PANTHER" id="PTHR32154:SF0">
    <property type="entry name" value="PYRUVATE-FLAVODOXIN OXIDOREDUCTASE-RELATED"/>
    <property type="match status" value="1"/>
</dbReference>
<keyword evidence="2 5" id="KW-0560">Oxidoreductase</keyword>
<dbReference type="OrthoDB" id="372068at2157"/>
<dbReference type="Pfam" id="PF01855">
    <property type="entry name" value="POR_N"/>
    <property type="match status" value="1"/>
</dbReference>
<evidence type="ECO:0000256" key="1">
    <source>
        <dbReference type="ARBA" id="ARBA00011595"/>
    </source>
</evidence>
<evidence type="ECO:0000259" key="3">
    <source>
        <dbReference type="Pfam" id="PF01855"/>
    </source>
</evidence>
<dbReference type="InterPro" id="IPR050722">
    <property type="entry name" value="Pyruvate:ferred/Flavod_OxRd"/>
</dbReference>
<evidence type="ECO:0000259" key="4">
    <source>
        <dbReference type="Pfam" id="PF17147"/>
    </source>
</evidence>
<dbReference type="CDD" id="cd07034">
    <property type="entry name" value="TPP_PYR_PFOR_IOR-alpha_like"/>
    <property type="match status" value="1"/>
</dbReference>
<protein>
    <submittedName>
        <fullName evidence="5">Pyruvate ferredoxin oxidoreductase alpha subunit</fullName>
        <ecNumber evidence="5">1.2.7.1</ecNumber>
    </submittedName>
</protein>
<dbReference type="GeneID" id="37878203"/>
<feature type="domain" description="Pyruvate flavodoxin/ferredoxin oxidoreductase pyrimidine binding" evidence="3">
    <location>
        <begin position="16"/>
        <end position="238"/>
    </location>
</feature>
<dbReference type="InterPro" id="IPR029061">
    <property type="entry name" value="THDP-binding"/>
</dbReference>
<name>A0A343TK52_9EURY</name>
<dbReference type="InterPro" id="IPR009014">
    <property type="entry name" value="Transketo_C/PFOR_II"/>
</dbReference>
<dbReference type="EC" id="1.2.7.1" evidence="5"/>
<dbReference type="FunFam" id="3.40.50.970:FF:000012">
    <property type="entry name" value="Pyruvate:ferredoxin (Flavodoxin) oxidoreductase"/>
    <property type="match status" value="1"/>
</dbReference>
<keyword evidence="5" id="KW-0670">Pyruvate</keyword>
<sequence length="406" mass="43566">MGDRTMLKGDQAVAAGVRSTQPDVVSAYPITPQTGIVETLSEMHADGELDGEFLKVDSEFNAASSCIGASAAGARVFSATCSQGLKLMSEPLFTAAGMRLPVVMAVANRSLSAPISIWNDHTDAFAERDGGMIQFFAKDVQEAVDTVFVAYRVAEDPTISLPALVNLDGFILTHVKEPVDVPDEAAVSSYLPDREPFATLDPSDPTTMGGVGRPEHWTEARYAVQEAMLRSREVIAEATEAFGDQFGRKYGLEYDGMLETVGPVDADLALVCLGSLAGTVEHVIADHPADVKLVRPRVIRPFPAEQLRQALAGVEAVSVMQKENSPGYQGSLASELKSALYGSDTQPAVRSYVLGLAGRDVSHDDIEAVIEETGEAAEDGHPRRFLAEERWPQLKGDLLDMEVTQA</sequence>
<dbReference type="Gene3D" id="3.40.50.920">
    <property type="match status" value="1"/>
</dbReference>
<comment type="subunit">
    <text evidence="1">Heterotetramer of one alpha, one beta, one delta and one gamma chain.</text>
</comment>
<dbReference type="RefSeq" id="WP_119818123.1">
    <property type="nucleotide sequence ID" value="NZ_CP025066.1"/>
</dbReference>
<dbReference type="KEGG" id="hdf:AArcSl_1848"/>
<dbReference type="GO" id="GO:0006979">
    <property type="term" value="P:response to oxidative stress"/>
    <property type="evidence" value="ECO:0007669"/>
    <property type="project" value="TreeGrafter"/>
</dbReference>
<keyword evidence="6" id="KW-1185">Reference proteome</keyword>
<feature type="domain" description="Pyruvate:ferredoxin oxidoreductase core" evidence="4">
    <location>
        <begin position="266"/>
        <end position="366"/>
    </location>
</feature>
<gene>
    <name evidence="5" type="primary">porA3</name>
    <name evidence="5" type="ORF">AArcSl_1848</name>
</gene>
<dbReference type="PANTHER" id="PTHR32154">
    <property type="entry name" value="PYRUVATE-FLAVODOXIN OXIDOREDUCTASE-RELATED"/>
    <property type="match status" value="1"/>
</dbReference>
<dbReference type="Proteomes" id="UP000263012">
    <property type="component" value="Chromosome"/>
</dbReference>
<dbReference type="Pfam" id="PF17147">
    <property type="entry name" value="PFOR_II"/>
    <property type="match status" value="1"/>
</dbReference>
<evidence type="ECO:0000256" key="2">
    <source>
        <dbReference type="ARBA" id="ARBA00023002"/>
    </source>
</evidence>
<accession>A0A343TK52</accession>
<dbReference type="EMBL" id="CP025066">
    <property type="protein sequence ID" value="AUX09474.1"/>
    <property type="molecule type" value="Genomic_DNA"/>
</dbReference>
<dbReference type="InterPro" id="IPR002880">
    <property type="entry name" value="Pyrv_Fd/Flavodoxin_OxRdtase_N"/>
</dbReference>
<dbReference type="GO" id="GO:0019164">
    <property type="term" value="F:pyruvate synthase activity"/>
    <property type="evidence" value="ECO:0007669"/>
    <property type="project" value="UniProtKB-EC"/>
</dbReference>
<dbReference type="Gene3D" id="3.40.50.970">
    <property type="match status" value="1"/>
</dbReference>
<dbReference type="InterPro" id="IPR033412">
    <property type="entry name" value="PFOR_II"/>
</dbReference>
<evidence type="ECO:0000313" key="5">
    <source>
        <dbReference type="EMBL" id="AUX09474.1"/>
    </source>
</evidence>
<proteinExistence type="predicted"/>
<dbReference type="AlphaFoldDB" id="A0A343TK52"/>
<organism evidence="5 6">
    <name type="scientific">Halalkaliarchaeum desulfuricum</name>
    <dbReference type="NCBI Taxonomy" id="2055893"/>
    <lineage>
        <taxon>Archaea</taxon>
        <taxon>Methanobacteriati</taxon>
        <taxon>Methanobacteriota</taxon>
        <taxon>Stenosarchaea group</taxon>
        <taxon>Halobacteria</taxon>
        <taxon>Halobacteriales</taxon>
        <taxon>Haloferacaceae</taxon>
        <taxon>Halalkaliarchaeum</taxon>
    </lineage>
</organism>
<evidence type="ECO:0000313" key="6">
    <source>
        <dbReference type="Proteomes" id="UP000263012"/>
    </source>
</evidence>
<reference evidence="6" key="1">
    <citation type="submission" date="2017-11" db="EMBL/GenBank/DDBJ databases">
        <title>Phenotypic and genomic properties of facultatively anaerobic sulfur-reducing natronoarchaea from hypersaline soda lakes.</title>
        <authorList>
            <person name="Sorokin D.Y."/>
            <person name="Kublanov I.V."/>
            <person name="Roman P."/>
            <person name="Sinninghe Damste J.S."/>
            <person name="Golyshin P.N."/>
            <person name="Rojo D."/>
            <person name="Ciordia S."/>
            <person name="Mena M.D.C."/>
            <person name="Ferrer M."/>
            <person name="Messina E."/>
            <person name="Smedile F."/>
            <person name="La Spada G."/>
            <person name="La Cono V."/>
            <person name="Yakimov M.M."/>
        </authorList>
    </citation>
    <scope>NUCLEOTIDE SEQUENCE [LARGE SCALE GENOMIC DNA]</scope>
    <source>
        <strain evidence="6">AArc-Sl</strain>
    </source>
</reference>
<dbReference type="SUPFAM" id="SSF52518">
    <property type="entry name" value="Thiamin diphosphate-binding fold (THDP-binding)"/>
    <property type="match status" value="1"/>
</dbReference>
<dbReference type="SUPFAM" id="SSF52922">
    <property type="entry name" value="TK C-terminal domain-like"/>
    <property type="match status" value="1"/>
</dbReference>